<proteinExistence type="inferred from homology"/>
<dbReference type="SUPFAM" id="SSF55418">
    <property type="entry name" value="eIF4e-like"/>
    <property type="match status" value="1"/>
</dbReference>
<dbReference type="Gene3D" id="3.30.760.10">
    <property type="entry name" value="RNA Cap, Translation Initiation Factor Eif4e"/>
    <property type="match status" value="1"/>
</dbReference>
<dbReference type="PANTHER" id="PTHR11960:SF8">
    <property type="entry name" value="EUKARYOTIC TRANSLATION INITIATION FACTOR 4E1-RELATED"/>
    <property type="match status" value="1"/>
</dbReference>
<evidence type="ECO:0000256" key="6">
    <source>
        <dbReference type="RuleBase" id="RU004374"/>
    </source>
</evidence>
<dbReference type="InterPro" id="IPR023398">
    <property type="entry name" value="TIF_eIF4e-like"/>
</dbReference>
<dbReference type="Proteomes" id="UP001160148">
    <property type="component" value="Unassembled WGS sequence"/>
</dbReference>
<keyword evidence="3" id="KW-0810">Translation regulation</keyword>
<keyword evidence="5 6" id="KW-0648">Protein biosynthesis</keyword>
<dbReference type="EMBL" id="CARXXK010000002">
    <property type="protein sequence ID" value="CAI6353598.1"/>
    <property type="molecule type" value="Genomic_DNA"/>
</dbReference>
<dbReference type="PANTHER" id="PTHR11960">
    <property type="entry name" value="EUKARYOTIC TRANSLATION INITIATION FACTOR 4E RELATED"/>
    <property type="match status" value="1"/>
</dbReference>
<dbReference type="AlphaFoldDB" id="A0AAV0WCU9"/>
<sequence>MAEVEAVHQSDKLPKVENKQLNETEEAIAMMRLDDKHYLANKWTLWFYEKKSKIWVEDIHEVSSFETVEDFWCLFNHIKPPSQLSWHSQYSYFKNGIKPNWDDEKNKAGGRWLLQLPPLKKCTLVDEYWKQIVMSLIGEVYESSEVNGAIVNVASIGTKISVWTSNASKNNRNNLMAIGKKIKEVLGAQRINLFYEAHTDTANKKGSHSKKIFMI</sequence>
<keyword evidence="8" id="KW-1185">Reference proteome</keyword>
<evidence type="ECO:0000256" key="2">
    <source>
        <dbReference type="ARBA" id="ARBA00022540"/>
    </source>
</evidence>
<evidence type="ECO:0000256" key="5">
    <source>
        <dbReference type="ARBA" id="ARBA00022917"/>
    </source>
</evidence>
<organism evidence="7 8">
    <name type="scientific">Macrosiphum euphorbiae</name>
    <name type="common">potato aphid</name>
    <dbReference type="NCBI Taxonomy" id="13131"/>
    <lineage>
        <taxon>Eukaryota</taxon>
        <taxon>Metazoa</taxon>
        <taxon>Ecdysozoa</taxon>
        <taxon>Arthropoda</taxon>
        <taxon>Hexapoda</taxon>
        <taxon>Insecta</taxon>
        <taxon>Pterygota</taxon>
        <taxon>Neoptera</taxon>
        <taxon>Paraneoptera</taxon>
        <taxon>Hemiptera</taxon>
        <taxon>Sternorrhyncha</taxon>
        <taxon>Aphidomorpha</taxon>
        <taxon>Aphidoidea</taxon>
        <taxon>Aphididae</taxon>
        <taxon>Macrosiphini</taxon>
        <taxon>Macrosiphum</taxon>
    </lineage>
</organism>
<keyword evidence="4 6" id="KW-0694">RNA-binding</keyword>
<dbReference type="GO" id="GO:0000340">
    <property type="term" value="F:RNA 7-methylguanosine cap binding"/>
    <property type="evidence" value="ECO:0007669"/>
    <property type="project" value="TreeGrafter"/>
</dbReference>
<dbReference type="GO" id="GO:0003743">
    <property type="term" value="F:translation initiation factor activity"/>
    <property type="evidence" value="ECO:0007669"/>
    <property type="project" value="UniProtKB-KW"/>
</dbReference>
<name>A0AAV0WCU9_9HEMI</name>
<evidence type="ECO:0000256" key="1">
    <source>
        <dbReference type="ARBA" id="ARBA00009860"/>
    </source>
</evidence>
<dbReference type="InterPro" id="IPR001040">
    <property type="entry name" value="TIF_eIF_4E"/>
</dbReference>
<dbReference type="GO" id="GO:0016281">
    <property type="term" value="C:eukaryotic translation initiation factor 4F complex"/>
    <property type="evidence" value="ECO:0007669"/>
    <property type="project" value="TreeGrafter"/>
</dbReference>
<evidence type="ECO:0000256" key="4">
    <source>
        <dbReference type="ARBA" id="ARBA00022884"/>
    </source>
</evidence>
<comment type="similarity">
    <text evidence="1 6">Belongs to the eukaryotic initiation factor 4E family.</text>
</comment>
<dbReference type="Pfam" id="PF01652">
    <property type="entry name" value="IF4E"/>
    <property type="match status" value="1"/>
</dbReference>
<evidence type="ECO:0008006" key="9">
    <source>
        <dbReference type="Google" id="ProtNLM"/>
    </source>
</evidence>
<evidence type="ECO:0000313" key="8">
    <source>
        <dbReference type="Proteomes" id="UP001160148"/>
    </source>
</evidence>
<evidence type="ECO:0000256" key="3">
    <source>
        <dbReference type="ARBA" id="ARBA00022845"/>
    </source>
</evidence>
<gene>
    <name evidence="7" type="ORF">MEUPH1_LOCUS9700</name>
</gene>
<accession>A0AAV0WCU9</accession>
<evidence type="ECO:0000313" key="7">
    <source>
        <dbReference type="EMBL" id="CAI6353598.1"/>
    </source>
</evidence>
<keyword evidence="2 6" id="KW-0396">Initiation factor</keyword>
<comment type="caution">
    <text evidence="7">The sequence shown here is derived from an EMBL/GenBank/DDBJ whole genome shotgun (WGS) entry which is preliminary data.</text>
</comment>
<dbReference type="GO" id="GO:0006417">
    <property type="term" value="P:regulation of translation"/>
    <property type="evidence" value="ECO:0007669"/>
    <property type="project" value="UniProtKB-KW"/>
</dbReference>
<reference evidence="7 8" key="1">
    <citation type="submission" date="2023-01" db="EMBL/GenBank/DDBJ databases">
        <authorList>
            <person name="Whitehead M."/>
        </authorList>
    </citation>
    <scope>NUCLEOTIDE SEQUENCE [LARGE SCALE GENOMIC DNA]</scope>
</reference>
<protein>
    <recommendedName>
        <fullName evidence="9">EIF-4F 25 kDa subunit</fullName>
    </recommendedName>
</protein>